<dbReference type="InterPro" id="IPR002492">
    <property type="entry name" value="Transposase_Tc1-like"/>
</dbReference>
<organism evidence="2 3">
    <name type="scientific">Periplaneta americana</name>
    <name type="common">American cockroach</name>
    <name type="synonym">Blatta americana</name>
    <dbReference type="NCBI Taxonomy" id="6978"/>
    <lineage>
        <taxon>Eukaryota</taxon>
        <taxon>Metazoa</taxon>
        <taxon>Ecdysozoa</taxon>
        <taxon>Arthropoda</taxon>
        <taxon>Hexapoda</taxon>
        <taxon>Insecta</taxon>
        <taxon>Pterygota</taxon>
        <taxon>Neoptera</taxon>
        <taxon>Polyneoptera</taxon>
        <taxon>Dictyoptera</taxon>
        <taxon>Blattodea</taxon>
        <taxon>Blattoidea</taxon>
        <taxon>Blattidae</taxon>
        <taxon>Blattinae</taxon>
        <taxon>Periplaneta</taxon>
    </lineage>
</organism>
<name>A0ABQ8TBJ0_PERAM</name>
<dbReference type="Proteomes" id="UP001148838">
    <property type="component" value="Unassembled WGS sequence"/>
</dbReference>
<proteinExistence type="predicted"/>
<reference evidence="2 3" key="1">
    <citation type="journal article" date="2022" name="Allergy">
        <title>Genome assembly and annotation of Periplaneta americana reveal a comprehensive cockroach allergen profile.</title>
        <authorList>
            <person name="Wang L."/>
            <person name="Xiong Q."/>
            <person name="Saelim N."/>
            <person name="Wang L."/>
            <person name="Nong W."/>
            <person name="Wan A.T."/>
            <person name="Shi M."/>
            <person name="Liu X."/>
            <person name="Cao Q."/>
            <person name="Hui J.H.L."/>
            <person name="Sookrung N."/>
            <person name="Leung T.F."/>
            <person name="Tungtrongchitr A."/>
            <person name="Tsui S.K.W."/>
        </authorList>
    </citation>
    <scope>NUCLEOTIDE SEQUENCE [LARGE SCALE GENOMIC DNA]</scope>
    <source>
        <strain evidence="2">PWHHKU_190912</strain>
    </source>
</reference>
<evidence type="ECO:0000259" key="1">
    <source>
        <dbReference type="Pfam" id="PF01498"/>
    </source>
</evidence>
<feature type="domain" description="Transposase Tc1-like" evidence="1">
    <location>
        <begin position="5"/>
        <end position="69"/>
    </location>
</feature>
<evidence type="ECO:0000313" key="2">
    <source>
        <dbReference type="EMBL" id="KAJ4443326.1"/>
    </source>
</evidence>
<comment type="caution">
    <text evidence="2">The sequence shown here is derived from an EMBL/GenBank/DDBJ whole genome shotgun (WGS) entry which is preliminary data.</text>
</comment>
<dbReference type="Pfam" id="PF01498">
    <property type="entry name" value="HTH_Tnp_Tc3_2"/>
    <property type="match status" value="1"/>
</dbReference>
<accession>A0ABQ8TBJ0</accession>
<protein>
    <recommendedName>
        <fullName evidence="1">Transposase Tc1-like domain-containing protein</fullName>
    </recommendedName>
</protein>
<evidence type="ECO:0000313" key="3">
    <source>
        <dbReference type="Proteomes" id="UP001148838"/>
    </source>
</evidence>
<sequence>MQVTSENRFPTIHCSIHRTLQMAGKSGQRKTVRNRLRDAGLKNYVATNKVYLIEAHIFDHLAYAMEMLNFAQKDVVFSDEVTFLDGDGVQLCAYH</sequence>
<keyword evidence="3" id="KW-1185">Reference proteome</keyword>
<dbReference type="EMBL" id="JAJSOF020000013">
    <property type="protein sequence ID" value="KAJ4443326.1"/>
    <property type="molecule type" value="Genomic_DNA"/>
</dbReference>
<gene>
    <name evidence="2" type="ORF">ANN_04994</name>
</gene>